<gene>
    <name evidence="2" type="ORF">SAMN05216548_104121</name>
</gene>
<evidence type="ECO:0000313" key="3">
    <source>
        <dbReference type="Proteomes" id="UP000199647"/>
    </source>
</evidence>
<dbReference type="EMBL" id="FOFG01000004">
    <property type="protein sequence ID" value="SEQ37434.1"/>
    <property type="molecule type" value="Genomic_DNA"/>
</dbReference>
<protein>
    <submittedName>
        <fullName evidence="2">Uncharacterized protein</fullName>
    </submittedName>
</protein>
<organism evidence="2 3">
    <name type="scientific">Faunimonas pinastri</name>
    <dbReference type="NCBI Taxonomy" id="1855383"/>
    <lineage>
        <taxon>Bacteria</taxon>
        <taxon>Pseudomonadati</taxon>
        <taxon>Pseudomonadota</taxon>
        <taxon>Alphaproteobacteria</taxon>
        <taxon>Hyphomicrobiales</taxon>
        <taxon>Afifellaceae</taxon>
        <taxon>Faunimonas</taxon>
    </lineage>
</organism>
<dbReference type="RefSeq" id="WP_143061907.1">
    <property type="nucleotide sequence ID" value="NZ_FOFG01000004.1"/>
</dbReference>
<feature type="compositionally biased region" description="Basic and acidic residues" evidence="1">
    <location>
        <begin position="78"/>
        <end position="87"/>
    </location>
</feature>
<dbReference type="Proteomes" id="UP000199647">
    <property type="component" value="Unassembled WGS sequence"/>
</dbReference>
<sequence length="111" mass="12507">MPDVRRCRSTAEKYRQLGARCGDPDLRRAYKDLEGLWLLLGEFIEEIRLSGTGNHEKIFAMLDRIALIRSEVQVLTEETSRSRRGEDAGDLDGNAGGADIVRLARPVSRIH</sequence>
<evidence type="ECO:0000256" key="1">
    <source>
        <dbReference type="SAM" id="MobiDB-lite"/>
    </source>
</evidence>
<dbReference type="AlphaFoldDB" id="A0A1H9FHN4"/>
<reference evidence="2 3" key="1">
    <citation type="submission" date="2016-10" db="EMBL/GenBank/DDBJ databases">
        <authorList>
            <person name="de Groot N.N."/>
        </authorList>
    </citation>
    <scope>NUCLEOTIDE SEQUENCE [LARGE SCALE GENOMIC DNA]</scope>
    <source>
        <strain evidence="2 3">A52C2</strain>
    </source>
</reference>
<feature type="region of interest" description="Disordered" evidence="1">
    <location>
        <begin position="78"/>
        <end position="97"/>
    </location>
</feature>
<name>A0A1H9FHN4_9HYPH</name>
<accession>A0A1H9FHN4</accession>
<evidence type="ECO:0000313" key="2">
    <source>
        <dbReference type="EMBL" id="SEQ37434.1"/>
    </source>
</evidence>
<proteinExistence type="predicted"/>
<keyword evidence="3" id="KW-1185">Reference proteome</keyword>